<reference evidence="6" key="1">
    <citation type="submission" date="2019-11" db="EMBL/GenBank/DDBJ databases">
        <title>Bipolaris sorokiniana Genome sequencing.</title>
        <authorList>
            <person name="Wang H."/>
        </authorList>
    </citation>
    <scope>NUCLEOTIDE SEQUENCE</scope>
</reference>
<comment type="subcellular location">
    <subcellularLocation>
        <location evidence="1">Membrane</location>
        <topology evidence="1">Multi-pass membrane protein</topology>
    </subcellularLocation>
</comment>
<evidence type="ECO:0000256" key="4">
    <source>
        <dbReference type="ARBA" id="ARBA00023136"/>
    </source>
</evidence>
<feature type="transmembrane region" description="Helical" evidence="5">
    <location>
        <begin position="416"/>
        <end position="440"/>
    </location>
</feature>
<evidence type="ECO:0000256" key="5">
    <source>
        <dbReference type="SAM" id="Phobius"/>
    </source>
</evidence>
<evidence type="ECO:0000256" key="1">
    <source>
        <dbReference type="ARBA" id="ARBA00004141"/>
    </source>
</evidence>
<dbReference type="EMBL" id="WNKQ01000017">
    <property type="protein sequence ID" value="KAF5845868.1"/>
    <property type="molecule type" value="Genomic_DNA"/>
</dbReference>
<evidence type="ECO:0000256" key="3">
    <source>
        <dbReference type="ARBA" id="ARBA00022989"/>
    </source>
</evidence>
<dbReference type="AlphaFoldDB" id="A0A8H6DS70"/>
<protein>
    <submittedName>
        <fullName evidence="6">Uncharacterized protein</fullName>
    </submittedName>
</protein>
<accession>A0A8H6DS70</accession>
<evidence type="ECO:0000313" key="7">
    <source>
        <dbReference type="Proteomes" id="UP000624244"/>
    </source>
</evidence>
<keyword evidence="4 5" id="KW-0472">Membrane</keyword>
<sequence>MSPARSQPRVWPWNFSKPKVLLKDDCTAVKIRITDIAKDSYISILHTSPSEAEKVLSRKALKPTRVRIMCVDLEFNNRLLIMTTHSSIYSRKTISALDITNSLLEHIFEQYRIPYDFADVVASFGQNPNIAEGSSSNTAIRAKSPGDCNLSYQIRYVEQNQRGGQDPWSFRHTGVFHRYDEVDTIVLLHPIRAPPVETVIAAMETDPVARAEFCSNPFLLHTWLFRQYFDNWRWYFRYIGELFAEENNLAMVVKPEHTEPSSSFLRVQQLRNINDFIIFARACCSGNFVLMEQFSMASFEPLSQLENLSAHKCKMKGYIESADVLKGRVQNLIDLIGYTLTLHNQLEAAKIDTELRNLTEGLKKLTEDTVDDSATVKIITFVSAVYLPGNFIASIFGMNLFLFNPVSKRLQVSPDFWIFIATWLPLIVMTGAVYVFILYIDSRIKRKPFRWPFQGKPRSNYTTSCSEKGKTQSG</sequence>
<evidence type="ECO:0000256" key="2">
    <source>
        <dbReference type="ARBA" id="ARBA00022692"/>
    </source>
</evidence>
<name>A0A8H6DS70_COCSA</name>
<proteinExistence type="predicted"/>
<dbReference type="Proteomes" id="UP000624244">
    <property type="component" value="Unassembled WGS sequence"/>
</dbReference>
<comment type="caution">
    <text evidence="6">The sequence shown here is derived from an EMBL/GenBank/DDBJ whole genome shotgun (WGS) entry which is preliminary data.</text>
</comment>
<dbReference type="InterPro" id="IPR045863">
    <property type="entry name" value="CorA_TM1_TM2"/>
</dbReference>
<organism evidence="6 7">
    <name type="scientific">Cochliobolus sativus</name>
    <name type="common">Common root rot and spot blotch fungus</name>
    <name type="synonym">Bipolaris sorokiniana</name>
    <dbReference type="NCBI Taxonomy" id="45130"/>
    <lineage>
        <taxon>Eukaryota</taxon>
        <taxon>Fungi</taxon>
        <taxon>Dikarya</taxon>
        <taxon>Ascomycota</taxon>
        <taxon>Pezizomycotina</taxon>
        <taxon>Dothideomycetes</taxon>
        <taxon>Pleosporomycetidae</taxon>
        <taxon>Pleosporales</taxon>
        <taxon>Pleosporineae</taxon>
        <taxon>Pleosporaceae</taxon>
        <taxon>Bipolaris</taxon>
    </lineage>
</organism>
<evidence type="ECO:0000313" key="6">
    <source>
        <dbReference type="EMBL" id="KAF5845868.1"/>
    </source>
</evidence>
<dbReference type="SUPFAM" id="SSF144083">
    <property type="entry name" value="Magnesium transport protein CorA, transmembrane region"/>
    <property type="match status" value="1"/>
</dbReference>
<keyword evidence="2 5" id="KW-0812">Transmembrane</keyword>
<feature type="transmembrane region" description="Helical" evidence="5">
    <location>
        <begin position="385"/>
        <end position="404"/>
    </location>
</feature>
<dbReference type="GO" id="GO:0016020">
    <property type="term" value="C:membrane"/>
    <property type="evidence" value="ECO:0007669"/>
    <property type="project" value="UniProtKB-SubCell"/>
</dbReference>
<dbReference type="Gene3D" id="1.20.58.340">
    <property type="entry name" value="Magnesium transport protein CorA, transmembrane region"/>
    <property type="match status" value="1"/>
</dbReference>
<keyword evidence="3 5" id="KW-1133">Transmembrane helix</keyword>
<gene>
    <name evidence="6" type="ORF">GGP41_008354</name>
</gene>